<protein>
    <submittedName>
        <fullName evidence="6">Trypsin delta-like</fullName>
    </submittedName>
</protein>
<dbReference type="SUPFAM" id="SSF50494">
    <property type="entry name" value="Trypsin-like serine proteases"/>
    <property type="match status" value="1"/>
</dbReference>
<dbReference type="InterPro" id="IPR043504">
    <property type="entry name" value="Peptidase_S1_PA_chymotrypsin"/>
</dbReference>
<proteinExistence type="inferred from homology"/>
<evidence type="ECO:0000259" key="4">
    <source>
        <dbReference type="PROSITE" id="PS50240"/>
    </source>
</evidence>
<gene>
    <name evidence="6" type="primary">LOC118264253</name>
</gene>
<evidence type="ECO:0000256" key="3">
    <source>
        <dbReference type="SAM" id="Phobius"/>
    </source>
</evidence>
<dbReference type="PANTHER" id="PTHR24256">
    <property type="entry name" value="TRYPTASE-RELATED"/>
    <property type="match status" value="1"/>
</dbReference>
<dbReference type="SMART" id="SM00020">
    <property type="entry name" value="Tryp_SPc"/>
    <property type="match status" value="1"/>
</dbReference>
<keyword evidence="1" id="KW-1015">Disulfide bond</keyword>
<keyword evidence="3" id="KW-1133">Transmembrane helix</keyword>
<sequence>MIGVHSTGPHSDQPLLYDDKCEMLCFLLIFMFGVGICFQSHSYYDHGKNTKLKSASVQSEESNFWNAGDIPTLNRKVFKGMRVTIREHPYIASVRRCIMHYTVATVLTKNLFVTVAHPLIDVPLDQLGIVVGENYADRGATMLTVVLMIVHEAFDRYTLAADIALLRVFQDLTFRCSVKFIQLVHPMTQLNKKRAFVTGWGRCDRTGRELCLPRSGKYTPGEKFDPMLRTVSFILNQPNQNCERYKQNGVILKAGMFCAGPSRQKQEVVPCMAVPGAPMVVNGHLAGILSWGYGCGYNYDLPLVYTSTRHFQPWLIHNIPILRRISSNNLTFLFEGKRAYILSKWLMLTRVVSPTPFQIPRKPMEVKPLDKVLATLRGRVYDIRDYMYGGIHHKYKKRLYDKLRSNMYRKKTTLANFTYNPQGPILDPDFTMTENTKVTGILNVGDNGTDSEYDDYIP</sequence>
<keyword evidence="3" id="KW-0812">Transmembrane</keyword>
<evidence type="ECO:0000256" key="1">
    <source>
        <dbReference type="ARBA" id="ARBA00023157"/>
    </source>
</evidence>
<dbReference type="GO" id="GO:0006508">
    <property type="term" value="P:proteolysis"/>
    <property type="evidence" value="ECO:0007669"/>
    <property type="project" value="InterPro"/>
</dbReference>
<accession>A0A9R0CXH3</accession>
<dbReference type="Gene3D" id="2.40.10.10">
    <property type="entry name" value="Trypsin-like serine proteases"/>
    <property type="match status" value="2"/>
</dbReference>
<dbReference type="Proteomes" id="UP000829999">
    <property type="component" value="Chromosome 25"/>
</dbReference>
<evidence type="ECO:0000313" key="6">
    <source>
        <dbReference type="RefSeq" id="XP_035432637.2"/>
    </source>
</evidence>
<name>A0A9R0CXH3_SPOFR</name>
<reference evidence="6" key="1">
    <citation type="submission" date="2025-08" db="UniProtKB">
        <authorList>
            <consortium name="RefSeq"/>
        </authorList>
    </citation>
    <scope>IDENTIFICATION</scope>
    <source>
        <tissue evidence="6">Whole larval tissue</tissue>
    </source>
</reference>
<evidence type="ECO:0000313" key="5">
    <source>
        <dbReference type="Proteomes" id="UP000829999"/>
    </source>
</evidence>
<dbReference type="GeneID" id="118264253"/>
<dbReference type="OrthoDB" id="6261922at2759"/>
<dbReference type="Pfam" id="PF00089">
    <property type="entry name" value="Trypsin"/>
    <property type="match status" value="1"/>
</dbReference>
<dbReference type="InterPro" id="IPR051487">
    <property type="entry name" value="Ser/Thr_Proteases_Immune/Dev"/>
</dbReference>
<feature type="transmembrane region" description="Helical" evidence="3">
    <location>
        <begin position="23"/>
        <end position="44"/>
    </location>
</feature>
<dbReference type="GO" id="GO:0004252">
    <property type="term" value="F:serine-type endopeptidase activity"/>
    <property type="evidence" value="ECO:0007669"/>
    <property type="project" value="InterPro"/>
</dbReference>
<feature type="domain" description="Peptidase S1" evidence="4">
    <location>
        <begin position="77"/>
        <end position="320"/>
    </location>
</feature>
<dbReference type="RefSeq" id="XP_035432637.2">
    <property type="nucleotide sequence ID" value="XM_035576744.2"/>
</dbReference>
<evidence type="ECO:0000256" key="2">
    <source>
        <dbReference type="ARBA" id="ARBA00024195"/>
    </source>
</evidence>
<dbReference type="InterPro" id="IPR009003">
    <property type="entry name" value="Peptidase_S1_PA"/>
</dbReference>
<dbReference type="AlphaFoldDB" id="A0A9R0CXH3"/>
<keyword evidence="5" id="KW-1185">Reference proteome</keyword>
<organism evidence="5 6">
    <name type="scientific">Spodoptera frugiperda</name>
    <name type="common">Fall armyworm</name>
    <dbReference type="NCBI Taxonomy" id="7108"/>
    <lineage>
        <taxon>Eukaryota</taxon>
        <taxon>Metazoa</taxon>
        <taxon>Ecdysozoa</taxon>
        <taxon>Arthropoda</taxon>
        <taxon>Hexapoda</taxon>
        <taxon>Insecta</taxon>
        <taxon>Pterygota</taxon>
        <taxon>Neoptera</taxon>
        <taxon>Endopterygota</taxon>
        <taxon>Lepidoptera</taxon>
        <taxon>Glossata</taxon>
        <taxon>Ditrysia</taxon>
        <taxon>Noctuoidea</taxon>
        <taxon>Noctuidae</taxon>
        <taxon>Amphipyrinae</taxon>
        <taxon>Spodoptera</taxon>
    </lineage>
</organism>
<keyword evidence="3" id="KW-0472">Membrane</keyword>
<comment type="similarity">
    <text evidence="2">Belongs to the peptidase S1 family. CLIP subfamily.</text>
</comment>
<dbReference type="PROSITE" id="PS50240">
    <property type="entry name" value="TRYPSIN_DOM"/>
    <property type="match status" value="1"/>
</dbReference>
<dbReference type="InterPro" id="IPR001254">
    <property type="entry name" value="Trypsin_dom"/>
</dbReference>